<reference evidence="5" key="1">
    <citation type="submission" date="2023-06" db="EMBL/GenBank/DDBJ databases">
        <title>Genome sequence of Methancorpusculaceae sp. Ag1.</title>
        <authorList>
            <person name="Protasov E."/>
            <person name="Platt K."/>
            <person name="Poehlein A."/>
            <person name="Daniel R."/>
            <person name="Brune A."/>
        </authorList>
    </citation>
    <scope>NUCLEOTIDE SEQUENCE</scope>
    <source>
        <strain evidence="5">Ag1</strain>
    </source>
</reference>
<dbReference type="InterPro" id="IPR051257">
    <property type="entry name" value="Diverse_CBS-Domain"/>
</dbReference>
<evidence type="ECO:0000313" key="5">
    <source>
        <dbReference type="EMBL" id="MDV0441532.1"/>
    </source>
</evidence>
<name>A0AAE4MAF8_9EURY</name>
<organism evidence="5 6">
    <name type="scientific">Methanorbis furvi</name>
    <dbReference type="NCBI Taxonomy" id="3028299"/>
    <lineage>
        <taxon>Archaea</taxon>
        <taxon>Methanobacteriati</taxon>
        <taxon>Methanobacteriota</taxon>
        <taxon>Stenosarchaea group</taxon>
        <taxon>Methanomicrobia</taxon>
        <taxon>Methanomicrobiales</taxon>
        <taxon>Methanocorpusculaceae</taxon>
        <taxon>Methanorbis</taxon>
    </lineage>
</organism>
<dbReference type="PANTHER" id="PTHR43080">
    <property type="entry name" value="CBS DOMAIN-CONTAINING PROTEIN CBSX3, MITOCHONDRIAL"/>
    <property type="match status" value="1"/>
</dbReference>
<dbReference type="InterPro" id="IPR000644">
    <property type="entry name" value="CBS_dom"/>
</dbReference>
<protein>
    <submittedName>
        <fullName evidence="5">Inosine-5'-monophosphate dehydrogenase</fullName>
        <ecNumber evidence="5">1.1.1.205</ecNumber>
    </submittedName>
</protein>
<feature type="domain" description="CBS" evidence="4">
    <location>
        <begin position="70"/>
        <end position="125"/>
    </location>
</feature>
<dbReference type="PROSITE" id="PS51371">
    <property type="entry name" value="CBS"/>
    <property type="match status" value="4"/>
</dbReference>
<dbReference type="AlphaFoldDB" id="A0AAE4MAF8"/>
<keyword evidence="5" id="KW-0560">Oxidoreductase</keyword>
<dbReference type="GO" id="GO:0003938">
    <property type="term" value="F:IMP dehydrogenase activity"/>
    <property type="evidence" value="ECO:0007669"/>
    <property type="project" value="UniProtKB-EC"/>
</dbReference>
<sequence length="286" mass="32040">MTTEEMLAKDYMTKDVVTVEIPSSRDDVLRILKRTGISGVPVVKGDQLLGIVTRKDILHNAEETQVALLMSSQPLTIRPEATLAEAAQIMTDLNIRRLPVVDGNRLVGLLSVSDLVSAVAKLNDKREIRENFVSSETFAIWEETPLPVVGRIMELAKVDAMPILNSENKLTGIISERDLIRCSRIEDDVQTSDFSTGTDDDEWTWESIRDNHTISYGVSKVELPNRPVKDVMVTKVISVPNNAEISDCALKMKRGRVDQMPIIDNDMRLSGMLFDRDVIRALYKSE</sequence>
<dbReference type="Pfam" id="PF00571">
    <property type="entry name" value="CBS"/>
    <property type="match status" value="4"/>
</dbReference>
<feature type="domain" description="CBS" evidence="4">
    <location>
        <begin position="133"/>
        <end position="189"/>
    </location>
</feature>
<evidence type="ECO:0000256" key="1">
    <source>
        <dbReference type="ARBA" id="ARBA00023122"/>
    </source>
</evidence>
<dbReference type="SUPFAM" id="SSF54631">
    <property type="entry name" value="CBS-domain pair"/>
    <property type="match status" value="2"/>
</dbReference>
<dbReference type="InterPro" id="IPR046342">
    <property type="entry name" value="CBS_dom_sf"/>
</dbReference>
<evidence type="ECO:0000259" key="4">
    <source>
        <dbReference type="PROSITE" id="PS51371"/>
    </source>
</evidence>
<proteinExistence type="predicted"/>
<comment type="caution">
    <text evidence="5">The sequence shown here is derived from an EMBL/GenBank/DDBJ whole genome shotgun (WGS) entry which is preliminary data.</text>
</comment>
<keyword evidence="6" id="KW-1185">Reference proteome</keyword>
<feature type="domain" description="CBS" evidence="4">
    <location>
        <begin position="12"/>
        <end position="68"/>
    </location>
</feature>
<dbReference type="EMBL" id="JAWDKA010000003">
    <property type="protein sequence ID" value="MDV0441532.1"/>
    <property type="molecule type" value="Genomic_DNA"/>
</dbReference>
<dbReference type="SMART" id="SM00116">
    <property type="entry name" value="CBS"/>
    <property type="match status" value="4"/>
</dbReference>
<dbReference type="CDD" id="cd04614">
    <property type="entry name" value="CBS_pair_arch2_repeat2"/>
    <property type="match status" value="1"/>
</dbReference>
<feature type="domain" description="CBS" evidence="4">
    <location>
        <begin position="232"/>
        <end position="286"/>
    </location>
</feature>
<evidence type="ECO:0000256" key="3">
    <source>
        <dbReference type="PROSITE-ProRule" id="PRU00703"/>
    </source>
</evidence>
<evidence type="ECO:0000313" key="6">
    <source>
        <dbReference type="Proteomes" id="UP001273136"/>
    </source>
</evidence>
<dbReference type="Gene3D" id="3.10.580.10">
    <property type="entry name" value="CBS-domain"/>
    <property type="match status" value="2"/>
</dbReference>
<dbReference type="EC" id="1.1.1.205" evidence="5"/>
<keyword evidence="2" id="KW-0486">Methionine biosynthesis</keyword>
<dbReference type="PANTHER" id="PTHR43080:SF29">
    <property type="entry name" value="OS02G0818000 PROTEIN"/>
    <property type="match status" value="1"/>
</dbReference>
<dbReference type="CDD" id="cd04638">
    <property type="entry name" value="CBS_pair_arch2_repeat1"/>
    <property type="match status" value="1"/>
</dbReference>
<evidence type="ECO:0000256" key="2">
    <source>
        <dbReference type="ARBA" id="ARBA00023167"/>
    </source>
</evidence>
<accession>A0AAE4MAF8</accession>
<dbReference type="Proteomes" id="UP001273136">
    <property type="component" value="Unassembled WGS sequence"/>
</dbReference>
<keyword evidence="2" id="KW-0028">Amino-acid biosynthesis</keyword>
<gene>
    <name evidence="5" type="primary">impdh_1</name>
    <name evidence="5" type="ORF">McpAg1_07270</name>
</gene>
<keyword evidence="1 3" id="KW-0129">CBS domain</keyword>
<dbReference type="GO" id="GO:0009086">
    <property type="term" value="P:methionine biosynthetic process"/>
    <property type="evidence" value="ECO:0007669"/>
    <property type="project" value="UniProtKB-KW"/>
</dbReference>